<dbReference type="PANTHER" id="PTHR48067:SF1">
    <property type="entry name" value="GPI-ANCHOR TRANSAMIDASE"/>
    <property type="match status" value="1"/>
</dbReference>
<dbReference type="PANTHER" id="PTHR48067">
    <property type="entry name" value="GPI-ANCHOR TRANSAMIDASE"/>
    <property type="match status" value="1"/>
</dbReference>
<dbReference type="PRINTS" id="PR00776">
    <property type="entry name" value="HEMOGLOBNASE"/>
</dbReference>
<protein>
    <recommendedName>
        <fullName evidence="7">GPI-anchor transamidase</fullName>
    </recommendedName>
</protein>
<dbReference type="GO" id="GO:0006506">
    <property type="term" value="P:GPI anchor biosynthetic process"/>
    <property type="evidence" value="ECO:0007669"/>
    <property type="project" value="UniProtKB-KW"/>
</dbReference>
<dbReference type="GO" id="GO:0016255">
    <property type="term" value="P:attachment of GPI anchor to protein"/>
    <property type="evidence" value="ECO:0007669"/>
    <property type="project" value="InterPro"/>
</dbReference>
<evidence type="ECO:0000256" key="3">
    <source>
        <dbReference type="ARBA" id="ARBA00022502"/>
    </source>
</evidence>
<evidence type="ECO:0008006" key="7">
    <source>
        <dbReference type="Google" id="ProtNLM"/>
    </source>
</evidence>
<evidence type="ECO:0000256" key="1">
    <source>
        <dbReference type="ARBA" id="ARBA00004687"/>
    </source>
</evidence>
<comment type="pathway">
    <text evidence="1">Glycolipid biosynthesis; glycosylphosphatidylinositol-anchor biosynthesis.</text>
</comment>
<evidence type="ECO:0000256" key="2">
    <source>
        <dbReference type="ARBA" id="ARBA00009941"/>
    </source>
</evidence>
<gene>
    <name evidence="5" type="ORF">RND71_044218</name>
</gene>
<accession>A0AAE1QQZ9</accession>
<evidence type="ECO:0000313" key="6">
    <source>
        <dbReference type="Proteomes" id="UP001291623"/>
    </source>
</evidence>
<evidence type="ECO:0000313" key="5">
    <source>
        <dbReference type="EMBL" id="KAK4336657.1"/>
    </source>
</evidence>
<comment type="similarity">
    <text evidence="2">Belongs to the peptidase C13 family.</text>
</comment>
<keyword evidence="3" id="KW-0337">GPI-anchor biosynthesis</keyword>
<sequence>MLADDMACNSRNCKPGIIYNNVNQQINLYGDDIEVDYRGYDVTVHNFIRLLTGRVENSTPKSKQLLTDEGHGGNGFLKFQDSEELTNIELAEAIDQMYQKRRYNEILLITETCQAESMNEKLYSPNVVGIASSKIGEDSLSHHGDLTIESEESKTNIRSLDLLSSVDAERRKLKEAQQLAEEVLERQGYFRKKTDPKPFKDEKNNSELKNNLEKYSTFSEHFDELESFKKNKEIDFKKPFIKPEVHFTSTPINKTTRVKQKLNYNY</sequence>
<dbReference type="InterPro" id="IPR028361">
    <property type="entry name" value="GPI_transamidase"/>
</dbReference>
<proteinExistence type="inferred from homology"/>
<organism evidence="5 6">
    <name type="scientific">Anisodus tanguticus</name>
    <dbReference type="NCBI Taxonomy" id="243964"/>
    <lineage>
        <taxon>Eukaryota</taxon>
        <taxon>Viridiplantae</taxon>
        <taxon>Streptophyta</taxon>
        <taxon>Embryophyta</taxon>
        <taxon>Tracheophyta</taxon>
        <taxon>Spermatophyta</taxon>
        <taxon>Magnoliopsida</taxon>
        <taxon>eudicotyledons</taxon>
        <taxon>Gunneridae</taxon>
        <taxon>Pentapetalae</taxon>
        <taxon>asterids</taxon>
        <taxon>lamiids</taxon>
        <taxon>Solanales</taxon>
        <taxon>Solanaceae</taxon>
        <taxon>Solanoideae</taxon>
        <taxon>Hyoscyameae</taxon>
        <taxon>Anisodus</taxon>
    </lineage>
</organism>
<dbReference type="GO" id="GO:0042765">
    <property type="term" value="C:GPI-anchor transamidase complex"/>
    <property type="evidence" value="ECO:0007669"/>
    <property type="project" value="InterPro"/>
</dbReference>
<dbReference type="AlphaFoldDB" id="A0AAE1QQZ9"/>
<reference evidence="5" key="1">
    <citation type="submission" date="2023-12" db="EMBL/GenBank/DDBJ databases">
        <title>Genome assembly of Anisodus tanguticus.</title>
        <authorList>
            <person name="Wang Y.-J."/>
        </authorList>
    </citation>
    <scope>NUCLEOTIDE SEQUENCE</scope>
    <source>
        <strain evidence="5">KB-2021</strain>
        <tissue evidence="5">Leaf</tissue>
    </source>
</reference>
<dbReference type="Proteomes" id="UP001291623">
    <property type="component" value="Unassembled WGS sequence"/>
</dbReference>
<comment type="caution">
    <text evidence="5">The sequence shown here is derived from an EMBL/GenBank/DDBJ whole genome shotgun (WGS) entry which is preliminary data.</text>
</comment>
<dbReference type="Pfam" id="PF01650">
    <property type="entry name" value="Peptidase_C13"/>
    <property type="match status" value="1"/>
</dbReference>
<dbReference type="InterPro" id="IPR001096">
    <property type="entry name" value="Peptidase_C13"/>
</dbReference>
<evidence type="ECO:0000256" key="4">
    <source>
        <dbReference type="ARBA" id="ARBA00022729"/>
    </source>
</evidence>
<keyword evidence="4" id="KW-0732">Signal</keyword>
<name>A0AAE1QQZ9_9SOLA</name>
<dbReference type="Gene3D" id="3.40.50.1460">
    <property type="match status" value="1"/>
</dbReference>
<dbReference type="GO" id="GO:0006508">
    <property type="term" value="P:proteolysis"/>
    <property type="evidence" value="ECO:0007669"/>
    <property type="project" value="InterPro"/>
</dbReference>
<dbReference type="GO" id="GO:0003923">
    <property type="term" value="F:GPI-anchor transamidase activity"/>
    <property type="evidence" value="ECO:0007669"/>
    <property type="project" value="InterPro"/>
</dbReference>
<keyword evidence="6" id="KW-1185">Reference proteome</keyword>
<dbReference type="EMBL" id="JAVYJV010000108">
    <property type="protein sequence ID" value="KAK4336657.1"/>
    <property type="molecule type" value="Genomic_DNA"/>
</dbReference>